<dbReference type="CDD" id="cd04485">
    <property type="entry name" value="DnaE_OBF"/>
    <property type="match status" value="1"/>
</dbReference>
<evidence type="ECO:0000256" key="3">
    <source>
        <dbReference type="ARBA" id="ARBA00012417"/>
    </source>
</evidence>
<evidence type="ECO:0000259" key="11">
    <source>
        <dbReference type="SMART" id="SM00481"/>
    </source>
</evidence>
<dbReference type="Pfam" id="PF07733">
    <property type="entry name" value="DNA_pol3_alpha"/>
    <property type="match status" value="1"/>
</dbReference>
<comment type="function">
    <text evidence="9">DNA polymerase III is a complex, multichain enzyme responsible for most of the replicative synthesis in bacteria. This DNA polymerase also exhibits 3' to 5' exonuclease activity. The alpha chain is the DNA polymerase.</text>
</comment>
<protein>
    <recommendedName>
        <fullName evidence="4">DNA polymerase III subunit alpha</fullName>
        <ecNumber evidence="3">2.7.7.7</ecNumber>
    </recommendedName>
</protein>
<dbReference type="Pfam" id="PF01336">
    <property type="entry name" value="tRNA_anti-codon"/>
    <property type="match status" value="1"/>
</dbReference>
<evidence type="ECO:0000256" key="8">
    <source>
        <dbReference type="ARBA" id="ARBA00022932"/>
    </source>
</evidence>
<dbReference type="InterPro" id="IPR016195">
    <property type="entry name" value="Pol/histidinol_Pase-like"/>
</dbReference>
<dbReference type="Pfam" id="PF02811">
    <property type="entry name" value="PHP"/>
    <property type="match status" value="1"/>
</dbReference>
<dbReference type="GO" id="GO:0006260">
    <property type="term" value="P:DNA replication"/>
    <property type="evidence" value="ECO:0007669"/>
    <property type="project" value="UniProtKB-KW"/>
</dbReference>
<dbReference type="Gene3D" id="3.20.20.140">
    <property type="entry name" value="Metal-dependent hydrolases"/>
    <property type="match status" value="1"/>
</dbReference>
<evidence type="ECO:0000256" key="4">
    <source>
        <dbReference type="ARBA" id="ARBA00019114"/>
    </source>
</evidence>
<evidence type="ECO:0000256" key="2">
    <source>
        <dbReference type="ARBA" id="ARBA00009496"/>
    </source>
</evidence>
<dbReference type="GO" id="GO:0003676">
    <property type="term" value="F:nucleic acid binding"/>
    <property type="evidence" value="ECO:0007669"/>
    <property type="project" value="InterPro"/>
</dbReference>
<comment type="caution">
    <text evidence="12">The sequence shown here is derived from an EMBL/GenBank/DDBJ whole genome shotgun (WGS) entry which is preliminary data.</text>
</comment>
<accession>A0A0K9GX83</accession>
<organism evidence="12 13">
    <name type="scientific">Peribacillus loiseleuriae</name>
    <dbReference type="NCBI Taxonomy" id="1679170"/>
    <lineage>
        <taxon>Bacteria</taxon>
        <taxon>Bacillati</taxon>
        <taxon>Bacillota</taxon>
        <taxon>Bacilli</taxon>
        <taxon>Bacillales</taxon>
        <taxon>Bacillaceae</taxon>
        <taxon>Peribacillus</taxon>
    </lineage>
</organism>
<dbReference type="PATRIC" id="fig|1679170.3.peg.4137"/>
<dbReference type="PANTHER" id="PTHR32294">
    <property type="entry name" value="DNA POLYMERASE III SUBUNIT ALPHA"/>
    <property type="match status" value="1"/>
</dbReference>
<keyword evidence="5 12" id="KW-0808">Transferase</keyword>
<dbReference type="Gene3D" id="1.10.10.1600">
    <property type="entry name" value="Bacterial DNA polymerase III alpha subunit, thumb domain"/>
    <property type="match status" value="1"/>
</dbReference>
<dbReference type="NCBIfam" id="NF004226">
    <property type="entry name" value="PRK05673.1"/>
    <property type="match status" value="1"/>
</dbReference>
<dbReference type="EC" id="2.7.7.7" evidence="3"/>
<comment type="subcellular location">
    <subcellularLocation>
        <location evidence="1">Cytoplasm</location>
    </subcellularLocation>
</comment>
<feature type="domain" description="Polymerase/histidinol phosphatase N-terminal" evidence="11">
    <location>
        <begin position="3"/>
        <end position="70"/>
    </location>
</feature>
<reference evidence="13" key="1">
    <citation type="submission" date="2015-07" db="EMBL/GenBank/DDBJ databases">
        <title>Genome sequencing project for genomic taxonomy and phylogenomics of Bacillus-like bacteria.</title>
        <authorList>
            <person name="Liu B."/>
            <person name="Wang J."/>
            <person name="Zhu Y."/>
            <person name="Liu G."/>
            <person name="Chen Q."/>
            <person name="Chen Z."/>
            <person name="Lan J."/>
            <person name="Che J."/>
            <person name="Ge C."/>
            <person name="Shi H."/>
            <person name="Pan Z."/>
            <person name="Liu X."/>
        </authorList>
    </citation>
    <scope>NUCLEOTIDE SEQUENCE [LARGE SCALE GENOMIC DNA]</scope>
    <source>
        <strain evidence="13">FJAT-27997</strain>
    </source>
</reference>
<dbReference type="InterPro" id="IPR011708">
    <property type="entry name" value="DNA_pol3_alpha_NTPase_dom"/>
</dbReference>
<comment type="catalytic activity">
    <reaction evidence="10">
        <text>DNA(n) + a 2'-deoxyribonucleoside 5'-triphosphate = DNA(n+1) + diphosphate</text>
        <dbReference type="Rhea" id="RHEA:22508"/>
        <dbReference type="Rhea" id="RHEA-COMP:17339"/>
        <dbReference type="Rhea" id="RHEA-COMP:17340"/>
        <dbReference type="ChEBI" id="CHEBI:33019"/>
        <dbReference type="ChEBI" id="CHEBI:61560"/>
        <dbReference type="ChEBI" id="CHEBI:173112"/>
        <dbReference type="EC" id="2.7.7.7"/>
    </reaction>
</comment>
<evidence type="ECO:0000256" key="9">
    <source>
        <dbReference type="ARBA" id="ARBA00025611"/>
    </source>
</evidence>
<evidence type="ECO:0000256" key="5">
    <source>
        <dbReference type="ARBA" id="ARBA00022679"/>
    </source>
</evidence>
<keyword evidence="13" id="KW-1185">Reference proteome</keyword>
<keyword evidence="6 12" id="KW-0548">Nucleotidyltransferase</keyword>
<dbReference type="InterPro" id="IPR004013">
    <property type="entry name" value="PHP_dom"/>
</dbReference>
<dbReference type="Pfam" id="PF17657">
    <property type="entry name" value="DNA_pol3_finger"/>
    <property type="match status" value="1"/>
</dbReference>
<dbReference type="GO" id="GO:0003887">
    <property type="term" value="F:DNA-directed DNA polymerase activity"/>
    <property type="evidence" value="ECO:0007669"/>
    <property type="project" value="UniProtKB-KW"/>
</dbReference>
<dbReference type="STRING" id="1679170.AC625_18225"/>
<evidence type="ECO:0000313" key="12">
    <source>
        <dbReference type="EMBL" id="KMY51240.1"/>
    </source>
</evidence>
<evidence type="ECO:0000256" key="1">
    <source>
        <dbReference type="ARBA" id="ARBA00004496"/>
    </source>
</evidence>
<keyword evidence="8" id="KW-0239">DNA-directed DNA polymerase</keyword>
<dbReference type="SUPFAM" id="SSF89550">
    <property type="entry name" value="PHP domain-like"/>
    <property type="match status" value="1"/>
</dbReference>
<dbReference type="EMBL" id="LFZW01000001">
    <property type="protein sequence ID" value="KMY51240.1"/>
    <property type="molecule type" value="Genomic_DNA"/>
</dbReference>
<dbReference type="InterPro" id="IPR040982">
    <property type="entry name" value="DNA_pol3_finger"/>
</dbReference>
<dbReference type="Pfam" id="PF14579">
    <property type="entry name" value="HHH_6"/>
    <property type="match status" value="1"/>
</dbReference>
<dbReference type="SMART" id="SM00481">
    <property type="entry name" value="POLIIIAc"/>
    <property type="match status" value="1"/>
</dbReference>
<evidence type="ECO:0000256" key="6">
    <source>
        <dbReference type="ARBA" id="ARBA00022695"/>
    </source>
</evidence>
<dbReference type="AlphaFoldDB" id="A0A0K9GX83"/>
<keyword evidence="7" id="KW-0235">DNA replication</keyword>
<dbReference type="GO" id="GO:0005737">
    <property type="term" value="C:cytoplasm"/>
    <property type="evidence" value="ECO:0007669"/>
    <property type="project" value="UniProtKB-SubCell"/>
</dbReference>
<dbReference type="Proteomes" id="UP000037146">
    <property type="component" value="Unassembled WGS sequence"/>
</dbReference>
<evidence type="ECO:0000256" key="10">
    <source>
        <dbReference type="ARBA" id="ARBA00049244"/>
    </source>
</evidence>
<name>A0A0K9GX83_9BACI</name>
<dbReference type="RefSeq" id="WP_049682588.1">
    <property type="nucleotide sequence ID" value="NZ_LFZW01000001.1"/>
</dbReference>
<evidence type="ECO:0000313" key="13">
    <source>
        <dbReference type="Proteomes" id="UP000037146"/>
    </source>
</evidence>
<dbReference type="OrthoDB" id="9803237at2"/>
<dbReference type="InterPro" id="IPR004365">
    <property type="entry name" value="NA-bd_OB_tRNA"/>
</dbReference>
<proteinExistence type="inferred from homology"/>
<dbReference type="PANTHER" id="PTHR32294:SF0">
    <property type="entry name" value="DNA POLYMERASE III SUBUNIT ALPHA"/>
    <property type="match status" value="1"/>
</dbReference>
<dbReference type="GO" id="GO:0008408">
    <property type="term" value="F:3'-5' exonuclease activity"/>
    <property type="evidence" value="ECO:0007669"/>
    <property type="project" value="InterPro"/>
</dbReference>
<dbReference type="InterPro" id="IPR041931">
    <property type="entry name" value="DNA_pol3_alpha_thumb_dom"/>
</dbReference>
<dbReference type="InterPro" id="IPR003141">
    <property type="entry name" value="Pol/His_phosphatase_N"/>
</dbReference>
<evidence type="ECO:0000256" key="7">
    <source>
        <dbReference type="ARBA" id="ARBA00022705"/>
    </source>
</evidence>
<dbReference type="InterPro" id="IPR004805">
    <property type="entry name" value="DnaE2/DnaE/PolC"/>
</dbReference>
<comment type="similarity">
    <text evidence="2">Belongs to the DNA polymerase type-C family. DnaE subfamily.</text>
</comment>
<dbReference type="Gene3D" id="1.10.150.870">
    <property type="match status" value="1"/>
</dbReference>
<gene>
    <name evidence="12" type="primary">dnaE</name>
    <name evidence="12" type="ORF">AC625_18225</name>
</gene>
<sequence>MCIHLHIQSAYSLLTSTVKLNELVSKAKANGFTSLTLTDRNVMYGAPYFYKECRKQGIKPIIGLIADILDEHEASYPLLLLAKDNQGYSNLLKISSAIKTKSQTGLPIKWLKAYSAGLLAISPGNEGKIESMLAEGRIEEAKATVAMYQRLFGIDSFYLSLQRLLTTGQDEENSRILTFAKEVNIAVVATNPVFYLEKNDALAQEVLLGIKNGNKLSDENRMTLPSQEYYLKSVEQMTELFSDVPDVLENTWKIAERCQVEIPFNRSLLPKFPVPNDVTADDMLEQVCLEGLKQKRPDMPSEYMERLHYELHVIKTMKFSDYFLIVWDFMKFAKKQGILTGPGRGSSAGSMVAYVLSITNVDPLEHQLLFERFLNPERVTMPDIDIDFPDNRRDEVIAYVAKKYGEFHVAQIITFGTLAAKAALRDTGRVFGLNSKEQETLSRTIPVKLGITLKQAYAESKGFRDFVDSSELNRSLYDTAIKLEGLPRHTSTHAAGVVISDQPLTENIAIQAGHDGIHLTQFPMDVLEEIGLLKMDFLGLRNLTLIDNITSSIKKGTGRKIDMATIPLQDEKTFALLSKGETTGIFQFESEGITKVLVRLQPSRFEDIVAVNALYRPGPMDNIPLFIERKHGLAPIDYAHDDLQEILQDTYGVIVYQEQIMQIASKLAGFSLGEADLLRRAVSKKKKEILDQERNHFVSGSVKQGYRAEIAHDIYDMIVRFANYGFPRSHAVAYSFIAYQLAYLKAHFPTYFMSALLTSAIGNDDKVAQYIREAKKKEMVILPPSINKSFYSFTSEADGIRYSLAAIKSVGGVILKEIFAARKEKPFQDIFDFCLRVSTSVVNRKVIEMLIHAGAFDEFEVDRATLFASLDVAIDHSELVNPNDGDFDLFLNSEFSLKPKYVQVDPIRLEDKLIFEKRALGLYLSDHPVIGYKVLFQYFGAVSIDEAVVKKENKVLIGVYISSVKTIRTKKGEVMAFLGLNDEAGELEAIVFPNVYKTCAVNLKNEGIIMVQGRIEVRDGKTQMIMDEVYSLDALQEMKAESTARLFIKVPKEKQTNDTLRKIKKVLVKHKGMTKVMLYYESENRYVQLSLWDWIAPNGAIMMQLEEIIGKENVILKQE</sequence>
<dbReference type="NCBIfam" id="TIGR00594">
    <property type="entry name" value="polc"/>
    <property type="match status" value="1"/>
</dbReference>
<dbReference type="InterPro" id="IPR029460">
    <property type="entry name" value="DNAPol_HHH"/>
</dbReference>